<evidence type="ECO:0000313" key="2">
    <source>
        <dbReference type="Proteomes" id="UP000654345"/>
    </source>
</evidence>
<protein>
    <submittedName>
        <fullName evidence="1">Uncharacterized protein</fullName>
    </submittedName>
</protein>
<accession>A0ABQ3UNR4</accession>
<comment type="caution">
    <text evidence="1">The sequence shown here is derived from an EMBL/GenBank/DDBJ whole genome shotgun (WGS) entry which is preliminary data.</text>
</comment>
<proteinExistence type="predicted"/>
<gene>
    <name evidence="1" type="ORF">KSB_27910</name>
</gene>
<keyword evidence="2" id="KW-1185">Reference proteome</keyword>
<organism evidence="1 2">
    <name type="scientific">Ktedonobacter robiniae</name>
    <dbReference type="NCBI Taxonomy" id="2778365"/>
    <lineage>
        <taxon>Bacteria</taxon>
        <taxon>Bacillati</taxon>
        <taxon>Chloroflexota</taxon>
        <taxon>Ktedonobacteria</taxon>
        <taxon>Ktedonobacterales</taxon>
        <taxon>Ktedonobacteraceae</taxon>
        <taxon>Ktedonobacter</taxon>
    </lineage>
</organism>
<sequence length="58" mass="6519">MWTLPAKRVTAKVHCYYALFSIKTRKYITFDGLIYEAGYNPGSCLSNGDQLWDLVAAG</sequence>
<dbReference type="EMBL" id="BNJG01000001">
    <property type="protein sequence ID" value="GHO54316.1"/>
    <property type="molecule type" value="Genomic_DNA"/>
</dbReference>
<reference evidence="1 2" key="1">
    <citation type="journal article" date="2021" name="Int. J. Syst. Evol. Microbiol.">
        <title>Reticulibacter mediterranei gen. nov., sp. nov., within the new family Reticulibacteraceae fam. nov., and Ktedonospora formicarum gen. nov., sp. nov., Ktedonobacter robiniae sp. nov., Dictyobacter formicarum sp. nov. and Dictyobacter arantiisoli sp. nov., belonging to the class Ktedonobacteria.</title>
        <authorList>
            <person name="Yabe S."/>
            <person name="Zheng Y."/>
            <person name="Wang C.M."/>
            <person name="Sakai Y."/>
            <person name="Abe K."/>
            <person name="Yokota A."/>
            <person name="Donadio S."/>
            <person name="Cavaletti L."/>
            <person name="Monciardini P."/>
        </authorList>
    </citation>
    <scope>NUCLEOTIDE SEQUENCE [LARGE SCALE GENOMIC DNA]</scope>
    <source>
        <strain evidence="1 2">SOSP1-30</strain>
    </source>
</reference>
<name>A0ABQ3UNR4_9CHLR</name>
<dbReference type="Proteomes" id="UP000654345">
    <property type="component" value="Unassembled WGS sequence"/>
</dbReference>
<evidence type="ECO:0000313" key="1">
    <source>
        <dbReference type="EMBL" id="GHO54316.1"/>
    </source>
</evidence>